<organism evidence="1 2">
    <name type="scientific">Enterococcus gallinarum</name>
    <dbReference type="NCBI Taxonomy" id="1353"/>
    <lineage>
        <taxon>Bacteria</taxon>
        <taxon>Bacillati</taxon>
        <taxon>Bacillota</taxon>
        <taxon>Bacilli</taxon>
        <taxon>Lactobacillales</taxon>
        <taxon>Enterococcaceae</taxon>
        <taxon>Enterococcus</taxon>
    </lineage>
</organism>
<protein>
    <submittedName>
        <fullName evidence="1">Pyrimidine dimer DNA glycosylase</fullName>
    </submittedName>
</protein>
<reference evidence="1 2" key="1">
    <citation type="submission" date="2018-06" db="EMBL/GenBank/DDBJ databases">
        <authorList>
            <consortium name="Pathogen Informatics"/>
            <person name="Doyle S."/>
        </authorList>
    </citation>
    <scope>NUCLEOTIDE SEQUENCE [LARGE SCALE GENOMIC DNA]</scope>
    <source>
        <strain evidence="1 2">NCTC12360</strain>
    </source>
</reference>
<keyword evidence="2" id="KW-1185">Reference proteome</keyword>
<dbReference type="SUPFAM" id="SSF47077">
    <property type="entry name" value="T4 endonuclease V"/>
    <property type="match status" value="1"/>
</dbReference>
<sequence length="120" mass="14007">MRLWHEALLPKLPRQQLLGQHREVAALRGAGWGKKHATVDYVFDHSPNKLYQYHLLVMAEMQHRGYRPAAAWLEPTYRGQKTPPYQVLEPIEQSVPIYPEHTAMYLEECLANLRSKGIYL</sequence>
<dbReference type="Pfam" id="PF03013">
    <property type="entry name" value="Pyr_excise"/>
    <property type="match status" value="1"/>
</dbReference>
<dbReference type="EMBL" id="UFYW01000001">
    <property type="protein sequence ID" value="STD84996.1"/>
    <property type="molecule type" value="Genomic_DNA"/>
</dbReference>
<dbReference type="RefSeq" id="WP_060814518.1">
    <property type="nucleotide sequence ID" value="NZ_JBHULA010000047.1"/>
</dbReference>
<evidence type="ECO:0000313" key="2">
    <source>
        <dbReference type="Proteomes" id="UP000254807"/>
    </source>
</evidence>
<dbReference type="AlphaFoldDB" id="A0A376H3Y5"/>
<dbReference type="NCBIfam" id="TIGR02328">
    <property type="entry name" value="TIGR02328 family protein"/>
    <property type="match status" value="1"/>
</dbReference>
<dbReference type="OrthoDB" id="360137at2"/>
<dbReference type="Proteomes" id="UP000254807">
    <property type="component" value="Unassembled WGS sequence"/>
</dbReference>
<name>A0A376H3Y5_ENTGA</name>
<gene>
    <name evidence="1" type="ORF">NCTC12360_03545</name>
</gene>
<evidence type="ECO:0000313" key="1">
    <source>
        <dbReference type="EMBL" id="STD84996.1"/>
    </source>
</evidence>
<dbReference type="InterPro" id="IPR012650">
    <property type="entry name" value="CHP02328"/>
</dbReference>
<proteinExistence type="predicted"/>
<accession>A0A376H3Y5</accession>
<dbReference type="InterPro" id="IPR004260">
    <property type="entry name" value="Pyr-dimer_DNA_glycosylase"/>
</dbReference>